<evidence type="ECO:0000256" key="7">
    <source>
        <dbReference type="PROSITE-ProRule" id="PRU01360"/>
    </source>
</evidence>
<evidence type="ECO:0000256" key="5">
    <source>
        <dbReference type="ARBA" id="ARBA00023136"/>
    </source>
</evidence>
<sequence>MRITAVLLLAATLQISAKTYAQRVNLRVKNAPLQEVITQLRQQTGFAFFWNQEQVDRMNPISADIRNASLKEAMEQCLNGSEMSFSISENNKAVYLRKKVTAASKNVLEVVPPELVTVTGKITNEKGEPLPGAVVVVQHTSKGTAADGEGRFSLVNVPEDGMLVIRLVGYEPIVYSLKGRKDLQNIVFQMKIASQQISEVTVSTGIFTRKKESFTGSYAVYTGQQLKTVGNQNIIQSLRTLDPSMLVLENNLAGSNPNAMPNLAIQGKTSMIGQTDALKNDPNQPLFILDGFESDLQTIVGLDINRVASITILKDAASTAIYGSKGANGVVVVETKLPNPGAMNLMVTSDNTIQMPDLRDYNMMSAAQLLEYQRIAGVYTSKDMNVQEGMDNIYNKRLTDVQRGRNTYWLGKPLQKSAWSQNYSVYAEGGDTKFRYGLGLKYGNVDGVMKGSGRQTGNGSIDVVYKTGKLSFTNKMLLTTIKGTESPYGSFTAFVKGMPYYEASNNKYLDSTKDNFYNQWQRVSNPMYQAMLPNRDESRSMQITDRFSAFYQLNKNIRFDARIGLTQNNDETEYLRSPLNAEFDAVDVTQKGKFVHGRTRTFSYEGYLQGSYGAVFNDRHEVNFVPGFTVNSNTNTSDSYTAVGFPASSFLTPSFGTAYPAGGYPSYAKAVSRSTSFFANAHYGYDRRYMVDFTYRNDGSSVFGINRRFTSTWTFGAAWNLHNEAFLKHSAYINYLQIRASVGNPGNQNFGSYNSFSTLSFIGGALNDYGTGMMVSTWGNSNLAWQKTINKTVGFDARLLNSRLNMTLNVYDKLTDPLVVALNTAPSVGMTSQVLNMGNSRTRGLDFTVNATVLSKPDQRMYWRVNASGSHYKSVYGGIGNKLSQFNSSSEAAGSNDSIIHTSSGGNLALQRYYDGASPDDIWAVRSLGIDPANGREVFLTKDGQRTYDYRAADAVRIGNSQPSMQGVIGTSFQLKGFSLGINMRYMLNSWQLNSAVYNKVENVTLWQSMTENLDARALTGRWQKPGDQAQYKGITITGTTPISSRFIQKENALTGESFSFGYDLMGAPWLKRVGMNSLRLTGYMNDIFRLSTITRERGIDYPYARSVSFTVSASF</sequence>
<comment type="caution">
    <text evidence="9">The sequence shown here is derived from an EMBL/GenBank/DDBJ whole genome shotgun (WGS) entry which is preliminary data.</text>
</comment>
<evidence type="ECO:0000313" key="10">
    <source>
        <dbReference type="Proteomes" id="UP000249819"/>
    </source>
</evidence>
<dbReference type="SUPFAM" id="SSF56935">
    <property type="entry name" value="Porins"/>
    <property type="match status" value="1"/>
</dbReference>
<evidence type="ECO:0000256" key="6">
    <source>
        <dbReference type="ARBA" id="ARBA00023237"/>
    </source>
</evidence>
<dbReference type="Gene3D" id="3.55.50.30">
    <property type="match status" value="1"/>
</dbReference>
<dbReference type="SUPFAM" id="SSF49464">
    <property type="entry name" value="Carboxypeptidase regulatory domain-like"/>
    <property type="match status" value="1"/>
</dbReference>
<evidence type="ECO:0000256" key="3">
    <source>
        <dbReference type="ARBA" id="ARBA00022452"/>
    </source>
</evidence>
<feature type="domain" description="TonB-dependent receptor plug" evidence="8">
    <location>
        <begin position="211"/>
        <end position="330"/>
    </location>
</feature>
<keyword evidence="10" id="KW-1185">Reference proteome</keyword>
<dbReference type="RefSeq" id="WP_170137760.1">
    <property type="nucleotide sequence ID" value="NZ_QLMA01000004.1"/>
</dbReference>
<dbReference type="PROSITE" id="PS52016">
    <property type="entry name" value="TONB_DEPENDENT_REC_3"/>
    <property type="match status" value="1"/>
</dbReference>
<organism evidence="9 10">
    <name type="scientific">Chitinophaga dinghuensis</name>
    <dbReference type="NCBI Taxonomy" id="1539050"/>
    <lineage>
        <taxon>Bacteria</taxon>
        <taxon>Pseudomonadati</taxon>
        <taxon>Bacteroidota</taxon>
        <taxon>Chitinophagia</taxon>
        <taxon>Chitinophagales</taxon>
        <taxon>Chitinophagaceae</taxon>
        <taxon>Chitinophaga</taxon>
    </lineage>
</organism>
<evidence type="ECO:0000259" key="8">
    <source>
        <dbReference type="Pfam" id="PF07715"/>
    </source>
</evidence>
<keyword evidence="6 7" id="KW-0998">Cell outer membrane</keyword>
<dbReference type="GO" id="GO:0009279">
    <property type="term" value="C:cell outer membrane"/>
    <property type="evidence" value="ECO:0007669"/>
    <property type="project" value="UniProtKB-SubCell"/>
</dbReference>
<comment type="similarity">
    <text evidence="7">Belongs to the TonB-dependent receptor family.</text>
</comment>
<evidence type="ECO:0000256" key="2">
    <source>
        <dbReference type="ARBA" id="ARBA00022448"/>
    </source>
</evidence>
<dbReference type="Gene3D" id="2.60.40.1120">
    <property type="entry name" value="Carboxypeptidase-like, regulatory domain"/>
    <property type="match status" value="1"/>
</dbReference>
<dbReference type="InterPro" id="IPR037066">
    <property type="entry name" value="Plug_dom_sf"/>
</dbReference>
<name>A0A327W855_9BACT</name>
<gene>
    <name evidence="9" type="ORF">CLV59_104443</name>
</gene>
<dbReference type="InterPro" id="IPR008969">
    <property type="entry name" value="CarboxyPept-like_regulatory"/>
</dbReference>
<keyword evidence="3 7" id="KW-1134">Transmembrane beta strand</keyword>
<evidence type="ECO:0000256" key="4">
    <source>
        <dbReference type="ARBA" id="ARBA00022692"/>
    </source>
</evidence>
<proteinExistence type="inferred from homology"/>
<dbReference type="Gene3D" id="2.40.170.20">
    <property type="entry name" value="TonB-dependent receptor, beta-barrel domain"/>
    <property type="match status" value="1"/>
</dbReference>
<dbReference type="InterPro" id="IPR023997">
    <property type="entry name" value="TonB-dep_OMP_SusC/RagA_CS"/>
</dbReference>
<dbReference type="NCBIfam" id="TIGR04057">
    <property type="entry name" value="SusC_RagA_signa"/>
    <property type="match status" value="1"/>
</dbReference>
<keyword evidence="4 7" id="KW-0812">Transmembrane</keyword>
<protein>
    <submittedName>
        <fullName evidence="9">TonB-linked SusC/RagA family outer membrane protein</fullName>
    </submittedName>
</protein>
<dbReference type="Pfam" id="PF07715">
    <property type="entry name" value="Plug"/>
    <property type="match status" value="1"/>
</dbReference>
<dbReference type="InterPro" id="IPR036942">
    <property type="entry name" value="Beta-barrel_TonB_sf"/>
</dbReference>
<dbReference type="InterPro" id="IPR012910">
    <property type="entry name" value="Plug_dom"/>
</dbReference>
<dbReference type="NCBIfam" id="TIGR04056">
    <property type="entry name" value="OMP_RagA_SusC"/>
    <property type="match status" value="1"/>
</dbReference>
<evidence type="ECO:0000313" key="9">
    <source>
        <dbReference type="EMBL" id="RAJ82218.1"/>
    </source>
</evidence>
<dbReference type="Gene3D" id="2.170.130.10">
    <property type="entry name" value="TonB-dependent receptor, plug domain"/>
    <property type="match status" value="1"/>
</dbReference>
<keyword evidence="2 7" id="KW-0813">Transport</keyword>
<keyword evidence="5 7" id="KW-0472">Membrane</keyword>
<dbReference type="InterPro" id="IPR039426">
    <property type="entry name" value="TonB-dep_rcpt-like"/>
</dbReference>
<dbReference type="Pfam" id="PF13715">
    <property type="entry name" value="CarbopepD_reg_2"/>
    <property type="match status" value="1"/>
</dbReference>
<comment type="subcellular location">
    <subcellularLocation>
        <location evidence="1 7">Cell outer membrane</location>
        <topology evidence="1 7">Multi-pass membrane protein</topology>
    </subcellularLocation>
</comment>
<reference evidence="9 10" key="1">
    <citation type="submission" date="2018-06" db="EMBL/GenBank/DDBJ databases">
        <title>Genomic Encyclopedia of Archaeal and Bacterial Type Strains, Phase II (KMG-II): from individual species to whole genera.</title>
        <authorList>
            <person name="Goeker M."/>
        </authorList>
    </citation>
    <scope>NUCLEOTIDE SEQUENCE [LARGE SCALE GENOMIC DNA]</scope>
    <source>
        <strain evidence="9 10">DSM 29821</strain>
    </source>
</reference>
<dbReference type="InterPro" id="IPR023996">
    <property type="entry name" value="TonB-dep_OMP_SusC/RagA"/>
</dbReference>
<dbReference type="Proteomes" id="UP000249819">
    <property type="component" value="Unassembled WGS sequence"/>
</dbReference>
<evidence type="ECO:0000256" key="1">
    <source>
        <dbReference type="ARBA" id="ARBA00004571"/>
    </source>
</evidence>
<dbReference type="AlphaFoldDB" id="A0A327W855"/>
<accession>A0A327W855</accession>
<dbReference type="EMBL" id="QLMA01000004">
    <property type="protein sequence ID" value="RAJ82218.1"/>
    <property type="molecule type" value="Genomic_DNA"/>
</dbReference>